<accession>A0A9W6T5J3</accession>
<feature type="compositionally biased region" description="Low complexity" evidence="1">
    <location>
        <begin position="165"/>
        <end position="188"/>
    </location>
</feature>
<gene>
    <name evidence="2" type="ORF">Cboi02_000486800</name>
</gene>
<sequence length="279" mass="32426">MKYKSKFSGEILDLNSNKYFQLDKIEEIIKDGLLFSMDKENDNYKENFIHGLPKLYDAKKDGEFINNSEFLYGFKAMNANKEKINKIFGKLNDKINNFFQKFGLDIKLKEQDDFKIWEDVDNSFDKYKVFSLPKVSPGLISLQQMYDEILPKLLDEEDEDESYSESETGSEGSETGSETGSDSGSETGSEAEAETETEPEIPTNNKAVKFKLFLSEIDEMIKFEINDKEINKLIIYFKYLGINEKWLNIIFNKIINNLFNLIRFFGPEVMFNFNSIIVI</sequence>
<evidence type="ECO:0000256" key="1">
    <source>
        <dbReference type="SAM" id="MobiDB-lite"/>
    </source>
</evidence>
<organism evidence="2 3">
    <name type="scientific">Candida boidinii</name>
    <name type="common">Yeast</name>
    <dbReference type="NCBI Taxonomy" id="5477"/>
    <lineage>
        <taxon>Eukaryota</taxon>
        <taxon>Fungi</taxon>
        <taxon>Dikarya</taxon>
        <taxon>Ascomycota</taxon>
        <taxon>Saccharomycotina</taxon>
        <taxon>Pichiomycetes</taxon>
        <taxon>Pichiales</taxon>
        <taxon>Pichiaceae</taxon>
        <taxon>Ogataea</taxon>
        <taxon>Ogataea/Candida clade</taxon>
    </lineage>
</organism>
<dbReference type="EMBL" id="BSXN01002122">
    <property type="protein sequence ID" value="GME75649.1"/>
    <property type="molecule type" value="Genomic_DNA"/>
</dbReference>
<comment type="caution">
    <text evidence="2">The sequence shown here is derived from an EMBL/GenBank/DDBJ whole genome shotgun (WGS) entry which is preliminary data.</text>
</comment>
<feature type="region of interest" description="Disordered" evidence="1">
    <location>
        <begin position="157"/>
        <end position="200"/>
    </location>
</feature>
<dbReference type="Proteomes" id="UP001165120">
    <property type="component" value="Unassembled WGS sequence"/>
</dbReference>
<evidence type="ECO:0000313" key="2">
    <source>
        <dbReference type="EMBL" id="GME75649.1"/>
    </source>
</evidence>
<dbReference type="AlphaFoldDB" id="A0A9W6T5J3"/>
<evidence type="ECO:0000313" key="3">
    <source>
        <dbReference type="Proteomes" id="UP001165120"/>
    </source>
</evidence>
<proteinExistence type="predicted"/>
<protein>
    <submittedName>
        <fullName evidence="2">Unnamed protein product</fullName>
    </submittedName>
</protein>
<feature type="compositionally biased region" description="Acidic residues" evidence="1">
    <location>
        <begin position="189"/>
        <end position="199"/>
    </location>
</feature>
<name>A0A9W6T5J3_CANBO</name>
<reference evidence="2" key="1">
    <citation type="submission" date="2023-04" db="EMBL/GenBank/DDBJ databases">
        <title>Candida boidinii NBRC 10035.</title>
        <authorList>
            <person name="Ichikawa N."/>
            <person name="Sato H."/>
            <person name="Tonouchi N."/>
        </authorList>
    </citation>
    <scope>NUCLEOTIDE SEQUENCE</scope>
    <source>
        <strain evidence="2">NBRC 10035</strain>
    </source>
</reference>
<keyword evidence="3" id="KW-1185">Reference proteome</keyword>